<dbReference type="Pfam" id="PF01578">
    <property type="entry name" value="Cytochrom_C_asm"/>
    <property type="match status" value="1"/>
</dbReference>
<feature type="transmembrane region" description="Helical" evidence="11">
    <location>
        <begin position="12"/>
        <end position="35"/>
    </location>
</feature>
<dbReference type="PANTHER" id="PTHR43653">
    <property type="entry name" value="CYTOCHROME C ASSEMBLY PROTEIN-RELATED"/>
    <property type="match status" value="1"/>
</dbReference>
<feature type="transmembrane region" description="Helical" evidence="11">
    <location>
        <begin position="215"/>
        <end position="235"/>
    </location>
</feature>
<keyword evidence="6" id="KW-0201">Cytochrome c-type biogenesis</keyword>
<dbReference type="Pfam" id="PF16327">
    <property type="entry name" value="CcmF_C"/>
    <property type="match status" value="1"/>
</dbReference>
<evidence type="ECO:0000313" key="14">
    <source>
        <dbReference type="EMBL" id="GGY71295.1"/>
    </source>
</evidence>
<keyword evidence="8 11" id="KW-0472">Membrane</keyword>
<feature type="transmembrane region" description="Helical" evidence="11">
    <location>
        <begin position="101"/>
        <end position="118"/>
    </location>
</feature>
<dbReference type="PRINTS" id="PR01411">
    <property type="entry name" value="CCMFBIOGNSIS"/>
</dbReference>
<evidence type="ECO:0000256" key="3">
    <source>
        <dbReference type="ARBA" id="ARBA00022475"/>
    </source>
</evidence>
<comment type="function">
    <text evidence="9">Required for the biogenesis of c-type cytochromes. Possible subunit of a heme lyase.</text>
</comment>
<feature type="transmembrane region" description="Helical" evidence="11">
    <location>
        <begin position="430"/>
        <end position="449"/>
    </location>
</feature>
<keyword evidence="15" id="KW-1185">Reference proteome</keyword>
<feature type="transmembrane region" description="Helical" evidence="11">
    <location>
        <begin position="319"/>
        <end position="337"/>
    </location>
</feature>
<dbReference type="InterPro" id="IPR003568">
    <property type="entry name" value="Cyt_c_biogenesis_CcmF"/>
</dbReference>
<feature type="transmembrane region" description="Helical" evidence="11">
    <location>
        <begin position="181"/>
        <end position="203"/>
    </location>
</feature>
<dbReference type="Proteomes" id="UP000619761">
    <property type="component" value="Unassembled WGS sequence"/>
</dbReference>
<dbReference type="InterPro" id="IPR002541">
    <property type="entry name" value="Cyt_c_assembly"/>
</dbReference>
<feature type="domain" description="Cytochrome c assembly protein" evidence="12">
    <location>
        <begin position="94"/>
        <end position="302"/>
    </location>
</feature>
<keyword evidence="4" id="KW-0997">Cell inner membrane</keyword>
<comment type="subcellular location">
    <subcellularLocation>
        <location evidence="1">Cell inner membrane</location>
        <topology evidence="1">Multi-pass membrane protein</topology>
    </subcellularLocation>
</comment>
<protein>
    <submittedName>
        <fullName evidence="14">C-type cytochrome biogenesis protein CcmF</fullName>
    </submittedName>
</protein>
<evidence type="ECO:0000256" key="8">
    <source>
        <dbReference type="ARBA" id="ARBA00023136"/>
    </source>
</evidence>
<feature type="transmembrane region" description="Helical" evidence="11">
    <location>
        <begin position="621"/>
        <end position="641"/>
    </location>
</feature>
<sequence>MVPSLMVPELGHFALVLALCICIALFVLPMIGAHYGNQLLMHTSRSFAAGFFIFVAIAFYCLSYSFAHDDFSVKYVASNSNSLLPWYYKLCAVWGGHEGSLLLWVLMLSGWTFAVSIFSKSLPLDMQARVLSLLGFVAIGFLSFMLLTSNPFDRILPIPPQDGGDLNPALQDFGFIIHPPILYMGYVGFSVVFAFAIAALLTGRLDSAWARWSRPWATMAWGFLSVGIALGSWWAYYELGWGDWWFWDPVENASFMPWIVGTALIHSLAVTEKRSLFKNWTILLAIFTFSLSLLGTFIVRSGLLTSVHAFASDPARGVFILGFLLVVVGGSLVLYAFRAPVVKSEVGFSWFSRETLLMGNNIILLVVMLTVLLGTLYPMIADAMGWGKISVGPPYFNFFFLPLMGLLCLLMALGPVANWKHTQPKQLLRLLWKPWVLSLVSAILIPWLYADEFKWFAALAVFIASWIATAIVADIIYRLRHANSILAGVKKLSLSYYAMLLAHLGIAVSLIGVSFTTIYSTERDLRMEEHQTAKIMDYEFTLQSLQQVKGPNYTADEALITVNYKGKALADMRPQKRRYYARASMTTEVAINPGFFRDLYVAMGEPVAEKAWAMRVHVRPFVRWIWLGALMMAFGAVLGAADKRYRKQQAKAEQKETSFVSAGASGKVAAHE</sequence>
<reference evidence="15" key="1">
    <citation type="journal article" date="2019" name="Int. J. Syst. Evol. Microbiol.">
        <title>The Global Catalogue of Microorganisms (GCM) 10K type strain sequencing project: providing services to taxonomists for standard genome sequencing and annotation.</title>
        <authorList>
            <consortium name="The Broad Institute Genomics Platform"/>
            <consortium name="The Broad Institute Genome Sequencing Center for Infectious Disease"/>
            <person name="Wu L."/>
            <person name="Ma J."/>
        </authorList>
    </citation>
    <scope>NUCLEOTIDE SEQUENCE [LARGE SCALE GENOMIC DNA]</scope>
    <source>
        <strain evidence="15">KCTC 32239</strain>
    </source>
</reference>
<evidence type="ECO:0000256" key="5">
    <source>
        <dbReference type="ARBA" id="ARBA00022692"/>
    </source>
</evidence>
<dbReference type="PANTHER" id="PTHR43653:SF1">
    <property type="entry name" value="CYTOCHROME C-TYPE BIOGENESIS PROTEIN CCMF"/>
    <property type="match status" value="1"/>
</dbReference>
<gene>
    <name evidence="14" type="ORF">GCM10011613_14970</name>
</gene>
<evidence type="ECO:0000256" key="11">
    <source>
        <dbReference type="SAM" id="Phobius"/>
    </source>
</evidence>
<feature type="transmembrane region" description="Helical" evidence="11">
    <location>
        <begin position="455"/>
        <end position="477"/>
    </location>
</feature>
<dbReference type="NCBIfam" id="TIGR00353">
    <property type="entry name" value="nrfE"/>
    <property type="match status" value="1"/>
</dbReference>
<feature type="transmembrane region" description="Helical" evidence="11">
    <location>
        <begin position="255"/>
        <end position="271"/>
    </location>
</feature>
<dbReference type="InterPro" id="IPR003567">
    <property type="entry name" value="Cyt_c_biogenesis"/>
</dbReference>
<evidence type="ECO:0000313" key="15">
    <source>
        <dbReference type="Proteomes" id="UP000619761"/>
    </source>
</evidence>
<dbReference type="NCBIfam" id="NF007691">
    <property type="entry name" value="PRK10369.1"/>
    <property type="match status" value="1"/>
</dbReference>
<evidence type="ECO:0000256" key="10">
    <source>
        <dbReference type="SAM" id="MobiDB-lite"/>
    </source>
</evidence>
<feature type="domain" description="Cytochrome c-type biogenesis protein CcmF C-terminal" evidence="13">
    <location>
        <begin position="321"/>
        <end position="643"/>
    </location>
</feature>
<feature type="transmembrane region" description="Helical" evidence="11">
    <location>
        <begin position="280"/>
        <end position="299"/>
    </location>
</feature>
<proteinExistence type="inferred from homology"/>
<evidence type="ECO:0000256" key="4">
    <source>
        <dbReference type="ARBA" id="ARBA00022519"/>
    </source>
</evidence>
<evidence type="ECO:0000259" key="12">
    <source>
        <dbReference type="Pfam" id="PF01578"/>
    </source>
</evidence>
<feature type="transmembrane region" description="Helical" evidence="11">
    <location>
        <begin position="395"/>
        <end position="418"/>
    </location>
</feature>
<feature type="transmembrane region" description="Helical" evidence="11">
    <location>
        <begin position="130"/>
        <end position="147"/>
    </location>
</feature>
<dbReference type="EMBL" id="BMYZ01000001">
    <property type="protein sequence ID" value="GGY71295.1"/>
    <property type="molecule type" value="Genomic_DNA"/>
</dbReference>
<evidence type="ECO:0000256" key="9">
    <source>
        <dbReference type="ARBA" id="ARBA00037230"/>
    </source>
</evidence>
<evidence type="ECO:0000256" key="6">
    <source>
        <dbReference type="ARBA" id="ARBA00022748"/>
    </source>
</evidence>
<dbReference type="PRINTS" id="PR01410">
    <property type="entry name" value="CCBIOGENESIS"/>
</dbReference>
<dbReference type="InterPro" id="IPR032523">
    <property type="entry name" value="CcmF_C"/>
</dbReference>
<feature type="transmembrane region" description="Helical" evidence="11">
    <location>
        <begin position="497"/>
        <end position="519"/>
    </location>
</feature>
<evidence type="ECO:0000256" key="1">
    <source>
        <dbReference type="ARBA" id="ARBA00004429"/>
    </source>
</evidence>
<feature type="transmembrane region" description="Helical" evidence="11">
    <location>
        <begin position="358"/>
        <end position="380"/>
    </location>
</feature>
<feature type="transmembrane region" description="Helical" evidence="11">
    <location>
        <begin position="47"/>
        <end position="67"/>
    </location>
</feature>
<name>A0ABQ3AZ45_9GAMM</name>
<comment type="caution">
    <text evidence="14">The sequence shown here is derived from an EMBL/GenBank/DDBJ whole genome shotgun (WGS) entry which is preliminary data.</text>
</comment>
<feature type="region of interest" description="Disordered" evidence="10">
    <location>
        <begin position="652"/>
        <end position="672"/>
    </location>
</feature>
<evidence type="ECO:0000256" key="7">
    <source>
        <dbReference type="ARBA" id="ARBA00022989"/>
    </source>
</evidence>
<evidence type="ECO:0000259" key="13">
    <source>
        <dbReference type="Pfam" id="PF16327"/>
    </source>
</evidence>
<comment type="similarity">
    <text evidence="2">Belongs to the CcmF/CycK/Ccl1/NrfE/CcsA family.</text>
</comment>
<keyword evidence="3" id="KW-1003">Cell membrane</keyword>
<keyword evidence="5 11" id="KW-0812">Transmembrane</keyword>
<keyword evidence="7 11" id="KW-1133">Transmembrane helix</keyword>
<accession>A0ABQ3AZ45</accession>
<organism evidence="14 15">
    <name type="scientific">Cellvibrio zantedeschiae</name>
    <dbReference type="NCBI Taxonomy" id="1237077"/>
    <lineage>
        <taxon>Bacteria</taxon>
        <taxon>Pseudomonadati</taxon>
        <taxon>Pseudomonadota</taxon>
        <taxon>Gammaproteobacteria</taxon>
        <taxon>Cellvibrionales</taxon>
        <taxon>Cellvibrionaceae</taxon>
        <taxon>Cellvibrio</taxon>
    </lineage>
</organism>
<evidence type="ECO:0000256" key="2">
    <source>
        <dbReference type="ARBA" id="ARBA00009186"/>
    </source>
</evidence>